<evidence type="ECO:0000313" key="3">
    <source>
        <dbReference type="Proteomes" id="UP000695022"/>
    </source>
</evidence>
<dbReference type="GeneID" id="106814203"/>
<dbReference type="RefSeq" id="XP_014673986.1">
    <property type="nucleotide sequence ID" value="XM_014818500.1"/>
</dbReference>
<feature type="transmembrane region" description="Helical" evidence="2">
    <location>
        <begin position="822"/>
        <end position="841"/>
    </location>
</feature>
<keyword evidence="2" id="KW-0812">Transmembrane</keyword>
<reference evidence="4" key="1">
    <citation type="submission" date="2025-08" db="UniProtKB">
        <authorList>
            <consortium name="RefSeq"/>
        </authorList>
    </citation>
    <scope>IDENTIFICATION</scope>
</reference>
<dbReference type="PANTHER" id="PTHR11360">
    <property type="entry name" value="MONOCARBOXYLATE TRANSPORTER"/>
    <property type="match status" value="1"/>
</dbReference>
<gene>
    <name evidence="4" type="primary">LOC106814203</name>
</gene>
<name>A0ABM1EP65_PRICU</name>
<organism evidence="3 4">
    <name type="scientific">Priapulus caudatus</name>
    <name type="common">Priapulid worm</name>
    <dbReference type="NCBI Taxonomy" id="37621"/>
    <lineage>
        <taxon>Eukaryota</taxon>
        <taxon>Metazoa</taxon>
        <taxon>Ecdysozoa</taxon>
        <taxon>Scalidophora</taxon>
        <taxon>Priapulida</taxon>
        <taxon>Priapulimorpha</taxon>
        <taxon>Priapulimorphida</taxon>
        <taxon>Priapulidae</taxon>
        <taxon>Priapulus</taxon>
    </lineage>
</organism>
<sequence>MSSSPRKPENSPTLSLGNTISVENAADTSVNTQIMQKKINMSTNERTGIICGDEIPKHVEWGEAGNKIKRSLSDQSIESSSSSDSSDFPPAPDGGWGWVIVLSSFLTHLVADGTAFSFGILYVEMLQMFQQGSGKTAFVVSMYVSIPLLAGPIASPIVEQYGCRNAMIGGALVTSCGFILSTFAPNIEMLCVTLGLISGLGLAPIYIAAIVSVAFYFEKKRSLATGLATCGSGIGCFIFAPATKWLLEKYGFHGTLLLLGGIYLHLCVAGALMRPLEWKESEDSDKNFNINGSSSHSSVTAPELLATSQIRNRSVDALGLSQSSNIDGRKNLVDGRIDEMGGDDDIKPSMAGCDTPQTPQLDEHSFSMIEFPFFSNESQLHDLTQGSFSQSLNKELERPTSLTHDAAIEEKGMERNVSFNGRQSVRSLSQCNITVNPLTENCGLPSSSKVEVCSDDSTVSVSAPIKHVQISRALSIDHSSKSLGNDTIIQKNWLHPSCDSECHMETCCQLGTCSCVDQSHVVPEMSQSQPELDLPLLPADLNAGEADAGTEREDSDLWSASMPELKVSSARDDNVNSDTMVTRSLVHKRSHRYHHHHSCPHYHAASRRAVGVKPTPALGRVLNIHHPPASMITFHHQPLSTLHWNRRTGSRPCLITRPRSASALRGKTGGKPSPAVDQVDANKQRHPTRQSSCLGKLNRKKACSCPELNIKNLSMLSIEPPRSSFKVDALWLYVGAMAACGVATALVPALAASYPLLLAYCATFGFCIAANYALTSILLCKGLGMSKFTAAYGIICLGQGISNLLGPPLAGFLYDLTGNYNLSFYMAGIWIAISGLLLLFMPLAERWDVSRGWAIPSLEAATDCGNTSVQPRETEM</sequence>
<feature type="transmembrane region" description="Helical" evidence="2">
    <location>
        <begin position="166"/>
        <end position="184"/>
    </location>
</feature>
<feature type="transmembrane region" description="Helical" evidence="2">
    <location>
        <begin position="96"/>
        <end position="123"/>
    </location>
</feature>
<keyword evidence="2" id="KW-0472">Membrane</keyword>
<feature type="transmembrane region" description="Helical" evidence="2">
    <location>
        <begin position="196"/>
        <end position="216"/>
    </location>
</feature>
<proteinExistence type="predicted"/>
<feature type="transmembrane region" description="Helical" evidence="2">
    <location>
        <begin position="135"/>
        <end position="154"/>
    </location>
</feature>
<evidence type="ECO:0000313" key="4">
    <source>
        <dbReference type="RefSeq" id="XP_014673986.1"/>
    </source>
</evidence>
<dbReference type="InterPro" id="IPR050327">
    <property type="entry name" value="Proton-linked_MCT"/>
</dbReference>
<dbReference type="Pfam" id="PF07690">
    <property type="entry name" value="MFS_1"/>
    <property type="match status" value="1"/>
</dbReference>
<keyword evidence="2" id="KW-1133">Transmembrane helix</keyword>
<dbReference type="PANTHER" id="PTHR11360:SF260">
    <property type="entry name" value="MFS DOMAIN-CONTAINING PROTEIN"/>
    <property type="match status" value="1"/>
</dbReference>
<evidence type="ECO:0000256" key="1">
    <source>
        <dbReference type="SAM" id="MobiDB-lite"/>
    </source>
</evidence>
<dbReference type="Gene3D" id="1.20.1250.20">
    <property type="entry name" value="MFS general substrate transporter like domains"/>
    <property type="match status" value="2"/>
</dbReference>
<dbReference type="CDD" id="cd17352">
    <property type="entry name" value="MFS_MCT_SLC16"/>
    <property type="match status" value="1"/>
</dbReference>
<feature type="transmembrane region" description="Helical" evidence="2">
    <location>
        <begin position="252"/>
        <end position="272"/>
    </location>
</feature>
<feature type="transmembrane region" description="Helical" evidence="2">
    <location>
        <begin position="791"/>
        <end position="810"/>
    </location>
</feature>
<feature type="region of interest" description="Disordered" evidence="1">
    <location>
        <begin position="661"/>
        <end position="691"/>
    </location>
</feature>
<feature type="transmembrane region" description="Helical" evidence="2">
    <location>
        <begin position="730"/>
        <end position="751"/>
    </location>
</feature>
<dbReference type="Proteomes" id="UP000695022">
    <property type="component" value="Unplaced"/>
</dbReference>
<feature type="transmembrane region" description="Helical" evidence="2">
    <location>
        <begin position="223"/>
        <end position="240"/>
    </location>
</feature>
<feature type="transmembrane region" description="Helical" evidence="2">
    <location>
        <begin position="757"/>
        <end position="779"/>
    </location>
</feature>
<feature type="region of interest" description="Disordered" evidence="1">
    <location>
        <begin position="1"/>
        <end position="20"/>
    </location>
</feature>
<accession>A0ABM1EP65</accession>
<protein>
    <submittedName>
        <fullName evidence="4">Uncharacterized protein LOC106814203</fullName>
    </submittedName>
</protein>
<dbReference type="InterPro" id="IPR036259">
    <property type="entry name" value="MFS_trans_sf"/>
</dbReference>
<evidence type="ECO:0000256" key="2">
    <source>
        <dbReference type="SAM" id="Phobius"/>
    </source>
</evidence>
<keyword evidence="3" id="KW-1185">Reference proteome</keyword>
<dbReference type="SUPFAM" id="SSF103473">
    <property type="entry name" value="MFS general substrate transporter"/>
    <property type="match status" value="2"/>
</dbReference>
<dbReference type="InterPro" id="IPR011701">
    <property type="entry name" value="MFS"/>
</dbReference>